<dbReference type="PANTHER" id="PTHR40763:SF5">
    <property type="entry name" value="MEMBRANE PROTEIN"/>
    <property type="match status" value="1"/>
</dbReference>
<organism evidence="2 3">
    <name type="scientific">Tessaracoccus flavescens</name>
    <dbReference type="NCBI Taxonomy" id="399497"/>
    <lineage>
        <taxon>Bacteria</taxon>
        <taxon>Bacillati</taxon>
        <taxon>Actinomycetota</taxon>
        <taxon>Actinomycetes</taxon>
        <taxon>Propionibacteriales</taxon>
        <taxon>Propionibacteriaceae</taxon>
        <taxon>Tessaracoccus</taxon>
    </lineage>
</organism>
<accession>A0A1Q2CWA4</accession>
<dbReference type="InterPro" id="IPR012551">
    <property type="entry name" value="DUF1707_SHOCT-like"/>
</dbReference>
<sequence>MEEQLPQRRIRASDAERDQILTVVQRAYEAGRLDLSEMKDRQDLALRATYLDDLPEIVADLPEGRGLAPLGEGAVVEPVEDYRTSVPETAPSDAGFTMSVMSGRDVRVESGTRTLSNFAWWGGNNYDLTDAMGPGRIVTLTLNAVMGGNDIVVPEGVRVVDQSLAIMAGNDIEREALGDGSNGTLVLKGFLWWGGNNVRVAGEDVRRRRRR</sequence>
<protein>
    <recommendedName>
        <fullName evidence="1">DUF1707 domain-containing protein</fullName>
    </recommendedName>
</protein>
<feature type="domain" description="DUF1707" evidence="1">
    <location>
        <begin position="10"/>
        <end position="62"/>
    </location>
</feature>
<gene>
    <name evidence="2" type="ORF">BW733_05645</name>
</gene>
<dbReference type="STRING" id="399497.BW733_05645"/>
<dbReference type="Pfam" id="PF08044">
    <property type="entry name" value="DUF1707"/>
    <property type="match status" value="1"/>
</dbReference>
<keyword evidence="3" id="KW-1185">Reference proteome</keyword>
<proteinExistence type="predicted"/>
<evidence type="ECO:0000259" key="1">
    <source>
        <dbReference type="Pfam" id="PF08044"/>
    </source>
</evidence>
<reference evidence="2 3" key="1">
    <citation type="journal article" date="2008" name="Int. J. Syst. Evol. Microbiol.">
        <title>Tessaracoccus flavescens sp. nov., isolated from marine sediment.</title>
        <authorList>
            <person name="Lee D.W."/>
            <person name="Lee S.D."/>
        </authorList>
    </citation>
    <scope>NUCLEOTIDE SEQUENCE [LARGE SCALE GENOMIC DNA]</scope>
    <source>
        <strain evidence="2 3">SST-39T</strain>
    </source>
</reference>
<name>A0A1Q2CWA4_9ACTN</name>
<evidence type="ECO:0000313" key="2">
    <source>
        <dbReference type="EMBL" id="AQP50387.1"/>
    </source>
</evidence>
<dbReference type="PANTHER" id="PTHR40763">
    <property type="entry name" value="MEMBRANE PROTEIN-RELATED"/>
    <property type="match status" value="1"/>
</dbReference>
<dbReference type="KEGG" id="tfa:BW733_05645"/>
<dbReference type="AlphaFoldDB" id="A0A1Q2CWA4"/>
<dbReference type="RefSeq" id="WP_077348672.1">
    <property type="nucleotide sequence ID" value="NZ_CP019607.1"/>
</dbReference>
<dbReference type="EMBL" id="CP019607">
    <property type="protein sequence ID" value="AQP50387.1"/>
    <property type="molecule type" value="Genomic_DNA"/>
</dbReference>
<evidence type="ECO:0000313" key="3">
    <source>
        <dbReference type="Proteomes" id="UP000188235"/>
    </source>
</evidence>
<dbReference type="OrthoDB" id="3636235at2"/>
<dbReference type="Proteomes" id="UP000188235">
    <property type="component" value="Chromosome"/>
</dbReference>